<accession>A0A1J0A5B3</accession>
<keyword evidence="4 6" id="KW-1133">Transmembrane helix</keyword>
<proteinExistence type="predicted"/>
<dbReference type="RefSeq" id="WP_071456708.1">
    <property type="nucleotide sequence ID" value="NZ_CABJEN010000001.1"/>
</dbReference>
<dbReference type="InterPro" id="IPR051611">
    <property type="entry name" value="ECF_transporter_component"/>
</dbReference>
<evidence type="ECO:0000313" key="7">
    <source>
        <dbReference type="EMBL" id="APB31123.1"/>
    </source>
</evidence>
<dbReference type="KEGG" id="vte:BHY08_04320"/>
<evidence type="ECO:0008006" key="9">
    <source>
        <dbReference type="Google" id="ProtNLM"/>
    </source>
</evidence>
<keyword evidence="5 6" id="KW-0472">Membrane</keyword>
<evidence type="ECO:0000256" key="5">
    <source>
        <dbReference type="ARBA" id="ARBA00023136"/>
    </source>
</evidence>
<dbReference type="STRING" id="519472.BHY08_04320"/>
<feature type="transmembrane region" description="Helical" evidence="6">
    <location>
        <begin position="120"/>
        <end position="138"/>
    </location>
</feature>
<evidence type="ECO:0000256" key="3">
    <source>
        <dbReference type="ARBA" id="ARBA00022692"/>
    </source>
</evidence>
<keyword evidence="8" id="KW-1185">Reference proteome</keyword>
<sequence>MENRYVTFDPRSKLVTVLFASVLLISRANPSMEFVFIVFITFLLSISGSFKKGFIILISYMFLNFLTMTVFHEINGIITAIVSFVLVVYKSLLPSIAAGIFATQHTSVGEWVSAMKKWHIPNFIVIPFIVICRFFPILRSDVKSIRQAMKFRGIDLSFPEVIHHPIQAMEYFLVPILKQVEYTAQDLSAAALVRGLGFEGKHTSVIPIKLKIQDYLLLASLLVLLLGEGGGVF</sequence>
<dbReference type="EMBL" id="CP017267">
    <property type="protein sequence ID" value="APB31123.1"/>
    <property type="molecule type" value="Genomic_DNA"/>
</dbReference>
<evidence type="ECO:0000256" key="2">
    <source>
        <dbReference type="ARBA" id="ARBA00022475"/>
    </source>
</evidence>
<gene>
    <name evidence="7" type="ORF">BHY08_04320</name>
</gene>
<evidence type="ECO:0000256" key="1">
    <source>
        <dbReference type="ARBA" id="ARBA00004141"/>
    </source>
</evidence>
<feature type="transmembrane region" description="Helical" evidence="6">
    <location>
        <begin position="215"/>
        <end position="232"/>
    </location>
</feature>
<dbReference type="PANTHER" id="PTHR34857">
    <property type="entry name" value="SLL0384 PROTEIN"/>
    <property type="match status" value="1"/>
</dbReference>
<dbReference type="AlphaFoldDB" id="A0A1J0A5B3"/>
<evidence type="ECO:0000256" key="4">
    <source>
        <dbReference type="ARBA" id="ARBA00022989"/>
    </source>
</evidence>
<dbReference type="CDD" id="cd16914">
    <property type="entry name" value="EcfT"/>
    <property type="match status" value="1"/>
</dbReference>
<dbReference type="Pfam" id="PF02361">
    <property type="entry name" value="CbiQ"/>
    <property type="match status" value="1"/>
</dbReference>
<dbReference type="PANTHER" id="PTHR34857:SF2">
    <property type="entry name" value="SLL0384 PROTEIN"/>
    <property type="match status" value="1"/>
</dbReference>
<dbReference type="GO" id="GO:0005886">
    <property type="term" value="C:plasma membrane"/>
    <property type="evidence" value="ECO:0007669"/>
    <property type="project" value="UniProtKB-ARBA"/>
</dbReference>
<evidence type="ECO:0000313" key="8">
    <source>
        <dbReference type="Proteomes" id="UP000191200"/>
    </source>
</evidence>
<protein>
    <recommendedName>
        <fullName evidence="9">Cobalt ABC transporter permease</fullName>
    </recommendedName>
</protein>
<dbReference type="Proteomes" id="UP000191200">
    <property type="component" value="Chromosome"/>
</dbReference>
<evidence type="ECO:0000256" key="6">
    <source>
        <dbReference type="SAM" id="Phobius"/>
    </source>
</evidence>
<comment type="subcellular location">
    <subcellularLocation>
        <location evidence="1">Membrane</location>
        <topology evidence="1">Multi-pass membrane protein</topology>
    </subcellularLocation>
</comment>
<organism evidence="7 8">
    <name type="scientific">Vagococcus teuberi</name>
    <dbReference type="NCBI Taxonomy" id="519472"/>
    <lineage>
        <taxon>Bacteria</taxon>
        <taxon>Bacillati</taxon>
        <taxon>Bacillota</taxon>
        <taxon>Bacilli</taxon>
        <taxon>Lactobacillales</taxon>
        <taxon>Enterococcaceae</taxon>
        <taxon>Vagococcus</taxon>
    </lineage>
</organism>
<name>A0A1J0A5B3_9ENTE</name>
<dbReference type="InterPro" id="IPR003339">
    <property type="entry name" value="ABC/ECF_trnsptr_transmembrane"/>
</dbReference>
<reference evidence="7 8" key="1">
    <citation type="submission" date="2016-09" db="EMBL/GenBank/DDBJ databases">
        <title>Vagococcus teuberi sp. nov., isolated from the Malian artisanal sour milk fene.</title>
        <authorList>
            <person name="Wullschleger S."/>
            <person name="Seifert C."/>
            <person name="Baumgartner S."/>
            <person name="Lacroix C."/>
            <person name="Bonfoh B."/>
            <person name="Stevens M.J."/>
            <person name="Meile L."/>
        </authorList>
    </citation>
    <scope>NUCLEOTIDE SEQUENCE [LARGE SCALE GENOMIC DNA]</scope>
    <source>
        <strain evidence="7 8">DSM 21459</strain>
    </source>
</reference>
<keyword evidence="3 6" id="KW-0812">Transmembrane</keyword>
<keyword evidence="2" id="KW-1003">Cell membrane</keyword>
<feature type="transmembrane region" description="Helical" evidence="6">
    <location>
        <begin position="75"/>
        <end position="100"/>
    </location>
</feature>